<evidence type="ECO:0000256" key="1">
    <source>
        <dbReference type="ARBA" id="ARBA00004141"/>
    </source>
</evidence>
<gene>
    <name evidence="7" type="ORF">BO97DRAFT_344723</name>
</gene>
<dbReference type="RefSeq" id="XP_025551548.1">
    <property type="nucleotide sequence ID" value="XM_025691746.1"/>
</dbReference>
<dbReference type="Proteomes" id="UP000248961">
    <property type="component" value="Unassembled WGS sequence"/>
</dbReference>
<dbReference type="EMBL" id="KZ824283">
    <property type="protein sequence ID" value="RAL12394.1"/>
    <property type="molecule type" value="Genomic_DNA"/>
</dbReference>
<feature type="transmembrane region" description="Helical" evidence="6">
    <location>
        <begin position="143"/>
        <end position="162"/>
    </location>
</feature>
<protein>
    <recommendedName>
        <fullName evidence="9">Integral membrane protein</fullName>
    </recommendedName>
</protein>
<dbReference type="GO" id="GO:0016020">
    <property type="term" value="C:membrane"/>
    <property type="evidence" value="ECO:0007669"/>
    <property type="project" value="UniProtKB-SubCell"/>
</dbReference>
<evidence type="ECO:0000256" key="2">
    <source>
        <dbReference type="ARBA" id="ARBA00006757"/>
    </source>
</evidence>
<organism evidence="7 8">
    <name type="scientific">Aspergillus homomorphus (strain CBS 101889)</name>
    <dbReference type="NCBI Taxonomy" id="1450537"/>
    <lineage>
        <taxon>Eukaryota</taxon>
        <taxon>Fungi</taxon>
        <taxon>Dikarya</taxon>
        <taxon>Ascomycota</taxon>
        <taxon>Pezizomycotina</taxon>
        <taxon>Eurotiomycetes</taxon>
        <taxon>Eurotiomycetidae</taxon>
        <taxon>Eurotiales</taxon>
        <taxon>Aspergillaceae</taxon>
        <taxon>Aspergillus</taxon>
        <taxon>Aspergillus subgen. Circumdati</taxon>
    </lineage>
</organism>
<feature type="transmembrane region" description="Helical" evidence="6">
    <location>
        <begin position="75"/>
        <end position="96"/>
    </location>
</feature>
<comment type="similarity">
    <text evidence="2">Belongs to the paxB family.</text>
</comment>
<keyword evidence="8" id="KW-1185">Reference proteome</keyword>
<feature type="transmembrane region" description="Helical" evidence="6">
    <location>
        <begin position="49"/>
        <end position="69"/>
    </location>
</feature>
<name>A0A395I1H4_ASPHC</name>
<evidence type="ECO:0000313" key="8">
    <source>
        <dbReference type="Proteomes" id="UP000248961"/>
    </source>
</evidence>
<dbReference type="PANTHER" id="PTHR42038">
    <property type="match status" value="1"/>
</dbReference>
<dbReference type="InterPro" id="IPR039020">
    <property type="entry name" value="PaxB-like"/>
</dbReference>
<evidence type="ECO:0000256" key="4">
    <source>
        <dbReference type="ARBA" id="ARBA00022989"/>
    </source>
</evidence>
<feature type="transmembrane region" description="Helical" evidence="6">
    <location>
        <begin position="116"/>
        <end position="137"/>
    </location>
</feature>
<dbReference type="PANTHER" id="PTHR42038:SF2">
    <property type="entry name" value="TERPENE CYCLASE AUSL"/>
    <property type="match status" value="1"/>
</dbReference>
<proteinExistence type="inferred from homology"/>
<evidence type="ECO:0000256" key="5">
    <source>
        <dbReference type="ARBA" id="ARBA00023136"/>
    </source>
</evidence>
<keyword evidence="5 6" id="KW-0472">Membrane</keyword>
<dbReference type="OrthoDB" id="5294024at2759"/>
<reference evidence="7 8" key="1">
    <citation type="submission" date="2018-02" db="EMBL/GenBank/DDBJ databases">
        <title>The genomes of Aspergillus section Nigri reveals drivers in fungal speciation.</title>
        <authorList>
            <consortium name="DOE Joint Genome Institute"/>
            <person name="Vesth T.C."/>
            <person name="Nybo J."/>
            <person name="Theobald S."/>
            <person name="Brandl J."/>
            <person name="Frisvad J.C."/>
            <person name="Nielsen K.F."/>
            <person name="Lyhne E.K."/>
            <person name="Kogle M.E."/>
            <person name="Kuo A."/>
            <person name="Riley R."/>
            <person name="Clum A."/>
            <person name="Nolan M."/>
            <person name="Lipzen A."/>
            <person name="Salamov A."/>
            <person name="Henrissat B."/>
            <person name="Wiebenga A."/>
            <person name="De vries R.P."/>
            <person name="Grigoriev I.V."/>
            <person name="Mortensen U.H."/>
            <person name="Andersen M.R."/>
            <person name="Baker S.E."/>
        </authorList>
    </citation>
    <scope>NUCLEOTIDE SEQUENCE [LARGE SCALE GENOMIC DNA]</scope>
    <source>
        <strain evidence="7 8">CBS 101889</strain>
    </source>
</reference>
<feature type="transmembrane region" description="Helical" evidence="6">
    <location>
        <begin position="205"/>
        <end position="225"/>
    </location>
</feature>
<evidence type="ECO:0000256" key="3">
    <source>
        <dbReference type="ARBA" id="ARBA00022692"/>
    </source>
</evidence>
<comment type="subcellular location">
    <subcellularLocation>
        <location evidence="1">Membrane</location>
        <topology evidence="1">Multi-pass membrane protein</topology>
    </subcellularLocation>
</comment>
<feature type="transmembrane region" description="Helical" evidence="6">
    <location>
        <begin position="19"/>
        <end position="37"/>
    </location>
</feature>
<dbReference type="GO" id="GO:0016829">
    <property type="term" value="F:lyase activity"/>
    <property type="evidence" value="ECO:0007669"/>
    <property type="project" value="InterPro"/>
</dbReference>
<keyword evidence="3 6" id="KW-0812">Transmembrane</keyword>
<evidence type="ECO:0000256" key="6">
    <source>
        <dbReference type="SAM" id="Phobius"/>
    </source>
</evidence>
<dbReference type="GeneID" id="37196035"/>
<feature type="transmembrane region" description="Helical" evidence="6">
    <location>
        <begin position="169"/>
        <end position="185"/>
    </location>
</feature>
<accession>A0A395I1H4</accession>
<sequence>MAQIDETYSSFGLSDDEPWVLTFLRVCTCVGWLANYMGMIYKSFRDRTYGMALMPLCCNIACEFVYGVIHAPDCPLYQIIFLCWFVLNCAVIVAAIKFAPREWRHAPLVQQNIGWIFALSIVFWTTAHLAIVAQVGATEGAAWSSWFCQLFLSAGCLCQLIVRGSSRGTSLWIWFARFFGTALSLPHEVLRYKHGYTNVVWHSPLGWWGGAAFFILDGAFGILLWKIQQSEKAVKGLQRGEVGLDGNDKDIKKSLSK</sequence>
<keyword evidence="4 6" id="KW-1133">Transmembrane helix</keyword>
<evidence type="ECO:0008006" key="9">
    <source>
        <dbReference type="Google" id="ProtNLM"/>
    </source>
</evidence>
<evidence type="ECO:0000313" key="7">
    <source>
        <dbReference type="EMBL" id="RAL12394.1"/>
    </source>
</evidence>
<dbReference type="VEuPathDB" id="FungiDB:BO97DRAFT_344723"/>
<dbReference type="Pfam" id="PF25129">
    <property type="entry name" value="Pyr4-TMTC"/>
    <property type="match status" value="1"/>
</dbReference>
<dbReference type="AlphaFoldDB" id="A0A395I1H4"/>